<dbReference type="AlphaFoldDB" id="A0A1I2FWV0"/>
<dbReference type="SUPFAM" id="SSF46626">
    <property type="entry name" value="Cytochrome c"/>
    <property type="match status" value="1"/>
</dbReference>
<evidence type="ECO:0000313" key="8">
    <source>
        <dbReference type="Proteomes" id="UP000199477"/>
    </source>
</evidence>
<gene>
    <name evidence="7" type="ORF">SAMN02799615_02407</name>
</gene>
<evidence type="ECO:0000256" key="1">
    <source>
        <dbReference type="ARBA" id="ARBA00022617"/>
    </source>
</evidence>
<proteinExistence type="predicted"/>
<sequence>MKRATVKHARQAALAIAVMLAVAGSAQSQQADASRKPPPSSYMPVVEPDFATTMQRMSKAKPGVMQRQKNLLQERYDLADKPAKGVTMSRGKPVQEGVRVKLKSGTSWEQLAGMSPDDIKSKDLFPSGFLPLPHPNHPEGGMLFPHFEIERVKQQDNRDLTRFDLDFDLPDHILPEFPQAIFLSTRPDLGDVSKGKLVTLDNYYELFNGILNPKQLEGLRLLVTPFPQQQFNATGDRRSARPSLGVACFDCHANGSTNGATHLVGDIRPQEFRHRIETPTLRGVNIQRLFGSQRALKTVEDFTEFEQRAAYFDGDPVIATKKGVNILERGSQVHFMAEFQEILDFPPAPKLAVDGKLDPARASEQELRGQAVFFGKGQCGSCHTPPYYTDNTMHNLQAERFFKPRMINGMMASADGAIKTFPLRGIKDTPPYLHDGRLLTLDDTVEYFNLVLGTKLNEQEKQDLVAFMRVL</sequence>
<evidence type="ECO:0000313" key="7">
    <source>
        <dbReference type="EMBL" id="SFF09309.1"/>
    </source>
</evidence>
<feature type="signal peptide" evidence="5">
    <location>
        <begin position="1"/>
        <end position="28"/>
    </location>
</feature>
<protein>
    <submittedName>
        <fullName evidence="7">Cytochrome c peroxidase</fullName>
    </submittedName>
</protein>
<feature type="chain" id="PRO_5011790209" evidence="5">
    <location>
        <begin position="29"/>
        <end position="471"/>
    </location>
</feature>
<dbReference type="GO" id="GO:0004130">
    <property type="term" value="F:cytochrome-c peroxidase activity"/>
    <property type="evidence" value="ECO:0007669"/>
    <property type="project" value="TreeGrafter"/>
</dbReference>
<dbReference type="EMBL" id="FONH01000007">
    <property type="protein sequence ID" value="SFF09309.1"/>
    <property type="molecule type" value="Genomic_DNA"/>
</dbReference>
<evidence type="ECO:0000259" key="6">
    <source>
        <dbReference type="PROSITE" id="PS51007"/>
    </source>
</evidence>
<dbReference type="InterPro" id="IPR051395">
    <property type="entry name" value="Cytochrome_c_Peroxidase/MauG"/>
</dbReference>
<reference evidence="8" key="1">
    <citation type="submission" date="2016-10" db="EMBL/GenBank/DDBJ databases">
        <authorList>
            <person name="Varghese N."/>
            <person name="Submissions S."/>
        </authorList>
    </citation>
    <scope>NUCLEOTIDE SEQUENCE [LARGE SCALE GENOMIC DNA]</scope>
    <source>
        <strain evidence="8">UNC178MFTsu3.1</strain>
    </source>
</reference>
<evidence type="ECO:0000256" key="2">
    <source>
        <dbReference type="ARBA" id="ARBA00022723"/>
    </source>
</evidence>
<keyword evidence="5" id="KW-0732">Signal</keyword>
<dbReference type="GO" id="GO:0020037">
    <property type="term" value="F:heme binding"/>
    <property type="evidence" value="ECO:0007669"/>
    <property type="project" value="InterPro"/>
</dbReference>
<feature type="domain" description="Cytochrome c" evidence="6">
    <location>
        <begin position="364"/>
        <end position="471"/>
    </location>
</feature>
<dbReference type="RefSeq" id="WP_026633274.1">
    <property type="nucleotide sequence ID" value="NZ_FONH01000007.1"/>
</dbReference>
<dbReference type="InterPro" id="IPR009056">
    <property type="entry name" value="Cyt_c-like_dom"/>
</dbReference>
<keyword evidence="7" id="KW-0575">Peroxidase</keyword>
<accession>A0A1I2FWV0</accession>
<dbReference type="GO" id="GO:0009055">
    <property type="term" value="F:electron transfer activity"/>
    <property type="evidence" value="ECO:0007669"/>
    <property type="project" value="InterPro"/>
</dbReference>
<dbReference type="Gene3D" id="1.10.760.10">
    <property type="entry name" value="Cytochrome c-like domain"/>
    <property type="match status" value="1"/>
</dbReference>
<keyword evidence="2 4" id="KW-0479">Metal-binding</keyword>
<keyword evidence="1 4" id="KW-0349">Heme</keyword>
<evidence type="ECO:0000256" key="4">
    <source>
        <dbReference type="PROSITE-ProRule" id="PRU00433"/>
    </source>
</evidence>
<keyword evidence="7" id="KW-0560">Oxidoreductase</keyword>
<keyword evidence="8" id="KW-1185">Reference proteome</keyword>
<dbReference type="STRING" id="500610.SAMN02799615_02407"/>
<keyword evidence="3 4" id="KW-0408">Iron</keyword>
<dbReference type="PANTHER" id="PTHR30600:SF13">
    <property type="entry name" value="METHYLAMINE UTILIZATION PROTEIN"/>
    <property type="match status" value="1"/>
</dbReference>
<name>A0A1I2FWV0_9GAMM</name>
<organism evidence="7 8">
    <name type="scientific">Dyella marensis</name>
    <dbReference type="NCBI Taxonomy" id="500610"/>
    <lineage>
        <taxon>Bacteria</taxon>
        <taxon>Pseudomonadati</taxon>
        <taxon>Pseudomonadota</taxon>
        <taxon>Gammaproteobacteria</taxon>
        <taxon>Lysobacterales</taxon>
        <taxon>Rhodanobacteraceae</taxon>
        <taxon>Dyella</taxon>
    </lineage>
</organism>
<evidence type="ECO:0000256" key="5">
    <source>
        <dbReference type="SAM" id="SignalP"/>
    </source>
</evidence>
<dbReference type="Proteomes" id="UP000199477">
    <property type="component" value="Unassembled WGS sequence"/>
</dbReference>
<dbReference type="InterPro" id="IPR036909">
    <property type="entry name" value="Cyt_c-like_dom_sf"/>
</dbReference>
<dbReference type="GO" id="GO:0046872">
    <property type="term" value="F:metal ion binding"/>
    <property type="evidence" value="ECO:0007669"/>
    <property type="project" value="UniProtKB-KW"/>
</dbReference>
<evidence type="ECO:0000256" key="3">
    <source>
        <dbReference type="ARBA" id="ARBA00023004"/>
    </source>
</evidence>
<dbReference type="PROSITE" id="PS51007">
    <property type="entry name" value="CYTC"/>
    <property type="match status" value="1"/>
</dbReference>
<dbReference type="PANTHER" id="PTHR30600">
    <property type="entry name" value="CYTOCHROME C PEROXIDASE-RELATED"/>
    <property type="match status" value="1"/>
</dbReference>